<protein>
    <submittedName>
        <fullName evidence="1">Uncharacterized protein</fullName>
    </submittedName>
</protein>
<name>A0ACB9R4X1_9MYRT</name>
<organism evidence="1 2">
    <name type="scientific">Melastoma candidum</name>
    <dbReference type="NCBI Taxonomy" id="119954"/>
    <lineage>
        <taxon>Eukaryota</taxon>
        <taxon>Viridiplantae</taxon>
        <taxon>Streptophyta</taxon>
        <taxon>Embryophyta</taxon>
        <taxon>Tracheophyta</taxon>
        <taxon>Spermatophyta</taxon>
        <taxon>Magnoliopsida</taxon>
        <taxon>eudicotyledons</taxon>
        <taxon>Gunneridae</taxon>
        <taxon>Pentapetalae</taxon>
        <taxon>rosids</taxon>
        <taxon>malvids</taxon>
        <taxon>Myrtales</taxon>
        <taxon>Melastomataceae</taxon>
        <taxon>Melastomatoideae</taxon>
        <taxon>Melastomateae</taxon>
        <taxon>Melastoma</taxon>
    </lineage>
</organism>
<evidence type="ECO:0000313" key="1">
    <source>
        <dbReference type="EMBL" id="KAI4373929.1"/>
    </source>
</evidence>
<sequence>MASLLRSDSRRLYSWWWSSHVNPKNSKWLQENLTDMDAKVKAMIKLIEEDADSFARRAEMYYKRRPELIKLVEEFYRAYRALAERYNHVAAELRLAHQTMAEAFPDQLPDSLADDSASSSSVGETDPLLWDVSHSSRDLFDHDASLNSSTNISSGAFKKDTKLVPKVYEFEEVTSQNFGDADEVSSRSSTITEVDRCRQSLQHGLLQLSNVTKDLKLQVISESERASKAEIEVQNIKSILVDLQAEKGSVLSKYQDNMEKVANLERALNHAHEAARVLNEQASKTEIEIKMLKEALTKLQSERDAYLSKYNQSLEMISGHEIKLSIAQEKENSEYRKLRDELSILEDEKEAGLFQYQQSLETIAALEKKISDLELEVKCLSKQTFWAESEIAELRLAVSNSNEEKEAVAERYKQCLERLAKLEGELSCAQEDARRLNDEVVQGAEKLKSSEKQCVTLEQSNRNLQGEAENLAQKYSIKAQELSQKQVELESLQRDEHLRFVDIEACLKTFEKLYRQSQEEQRTLASEIKSGFQMLKDLETRKTGLEEEIQWIKEENQSLSAKNASFLVSDNSLRAELFALNETKEKLEREFIVQAEKTSTLEHEIHQLREETQGLNQCYEDLLLQLESVGLNPRSVAAAVLKLRNENCKLHEMNQRNIDQKEAVSKKFDNVNMMSEKNSILETSLSQLNCVLKDSRENVKILEESCRILQEEKSCIIAEKTVLVSQLQTITKSMENLVKKNSSLENSLTAARIEIDSLKDCSRRLEEFSVLLMKEKSHLVAERSSLALQLDKVEKRLESLEKRFNDLEERCIRLEREKETTLFQVEELKGYLDSEKQEHIAYVQSSEVCLAGLENQVLSLQDEIELKKREFEEEIEKAVNSQVEIFMLKNLVEDLEEDNISLLVECERHVEARKLSTKLISEMESENLEHQIEAEMLAGEVERLNTEIFQIFRALQVVPKSGLKEDRLLQIPSSYHDQVPVRHMLKSIEHLKCSLSKIKDEEDRLLIENLVLFDILEEIRLECADLSLEKYFLKEDLRIMSEQYRTSEKDKNEIFETMRHLEVQLIKEGEQREALQNEFANVNDNLTNIQRDYQLLQEKIMSVLSEKEILSKKIMVAEKQLHSNEEENCALLHEVSALGNLCLIFQIIGAEKMEQLKGLSEELLLIHSKDLNLKKNLDLLDEKLQSERAENLSLVCTVGALSSELDQVKDLNDRLNHQILDGDKFLREKAEELSEADQNLELSRFLTPELSRHVQDLLKEHKESKMDKGNVDKWMVDFLDEQVKCDGKIKVLLQVNKKQQWEAETLRRAVKECRIKEEIPRLELQDRCNKFELCEAEAASLYFILQISAVREVLLESKVQELMAACVSLRDGGNVESGEIDKMKKRVGPLESEMGGLRSKVSAYAPIICSFADGSPSFQQTPSPKPKDADSKYQFGESEMQKLKECESMTSPEVSHLQKMQDRIEAIGMAAMEDARKLKGQNDKDIPASVSDAMRGTGHSEVENVSSDCYGFHKENKHSGRLKNSLLMKDIPLDENSDSSPRGRGSRLSSSEDQIIGLESAKCDVKKQKPLSAASGRSPVSQLEDAWKRGVDPSLESQIEKDLPIDKISSFREMDKEMNRKKILEMVTSDAQKLRSLRIIVDDLKMKAEMKKRRKKPQLMKYEMVKRHLHEVEEVIGHLVVINDHSMKNANKDDSGDTNREELRERARKESEKINSLQFQVQNINNVLLKIKDQKKPKLKSNQMFCGTGVLLRDFIYHNGSRSGDRRKRKSCFCGCATPRTKGE</sequence>
<comment type="caution">
    <text evidence="1">The sequence shown here is derived from an EMBL/GenBank/DDBJ whole genome shotgun (WGS) entry which is preliminary data.</text>
</comment>
<dbReference type="Proteomes" id="UP001057402">
    <property type="component" value="Chromosome 4"/>
</dbReference>
<accession>A0ACB9R4X1</accession>
<gene>
    <name evidence="1" type="ORF">MLD38_011986</name>
</gene>
<proteinExistence type="predicted"/>
<keyword evidence="2" id="KW-1185">Reference proteome</keyword>
<evidence type="ECO:0000313" key="2">
    <source>
        <dbReference type="Proteomes" id="UP001057402"/>
    </source>
</evidence>
<dbReference type="EMBL" id="CM042883">
    <property type="protein sequence ID" value="KAI4373929.1"/>
    <property type="molecule type" value="Genomic_DNA"/>
</dbReference>
<reference evidence="2" key="1">
    <citation type="journal article" date="2023" name="Front. Plant Sci.">
        <title>Chromosomal-level genome assembly of Melastoma candidum provides insights into trichome evolution.</title>
        <authorList>
            <person name="Zhong Y."/>
            <person name="Wu W."/>
            <person name="Sun C."/>
            <person name="Zou P."/>
            <person name="Liu Y."/>
            <person name="Dai S."/>
            <person name="Zhou R."/>
        </authorList>
    </citation>
    <scope>NUCLEOTIDE SEQUENCE [LARGE SCALE GENOMIC DNA]</scope>
</reference>